<sequence>MRTASALALAKRFERVDWVGSFDRTRSRVALMREFMRRSALWAREMRCDEWPFFDIAGHINPEARIEADIVKVIADKIGLQQPVILETVEWALNFAVLSDISTDLADLPSPFEPLVQMYERGGTFNLDGAGHIEVDTAAIPKGGIEQALERVPLDLDEEGLNALDEE</sequence>
<evidence type="ECO:0000313" key="1">
    <source>
        <dbReference type="EMBL" id="RXS69615.1"/>
    </source>
</evidence>
<name>A0A4Q1R8C5_9ACTN</name>
<gene>
    <name evidence="1" type="ORF">EST54_05150</name>
</gene>
<dbReference type="AlphaFoldDB" id="A0A4Q1R8C5"/>
<organism evidence="1 2">
    <name type="scientific">Streptomyces sioyaensis</name>
    <dbReference type="NCBI Taxonomy" id="67364"/>
    <lineage>
        <taxon>Bacteria</taxon>
        <taxon>Bacillati</taxon>
        <taxon>Actinomycetota</taxon>
        <taxon>Actinomycetes</taxon>
        <taxon>Kitasatosporales</taxon>
        <taxon>Streptomycetaceae</taxon>
        <taxon>Streptomyces</taxon>
    </lineage>
</organism>
<dbReference type="EMBL" id="SDIF01000009">
    <property type="protein sequence ID" value="RXS69615.1"/>
    <property type="molecule type" value="Genomic_DNA"/>
</dbReference>
<keyword evidence="2" id="KW-1185">Reference proteome</keyword>
<accession>A0A4Q1R8C5</accession>
<proteinExistence type="predicted"/>
<comment type="caution">
    <text evidence="1">The sequence shown here is derived from an EMBL/GenBank/DDBJ whole genome shotgun (WGS) entry which is preliminary data.</text>
</comment>
<dbReference type="RefSeq" id="WP_129245482.1">
    <property type="nucleotide sequence ID" value="NZ_SDIF01000009.1"/>
</dbReference>
<protein>
    <submittedName>
        <fullName evidence="1">Uncharacterized protein</fullName>
    </submittedName>
</protein>
<dbReference type="GeneID" id="95777391"/>
<evidence type="ECO:0000313" key="2">
    <source>
        <dbReference type="Proteomes" id="UP000289482"/>
    </source>
</evidence>
<dbReference type="Proteomes" id="UP000289482">
    <property type="component" value="Unassembled WGS sequence"/>
</dbReference>
<reference evidence="1 2" key="1">
    <citation type="submission" date="2019-01" db="EMBL/GenBank/DDBJ databases">
        <title>Draft genome sequences of the type strain Streptomyces sioyaensis DSM 40032 and its novel strain, TM32, a thermotolerant antibiotics-producing actinobacterium.</title>
        <authorList>
            <person name="Nakaew N."/>
            <person name="Lumyong S."/>
            <person name="Sloan W.T."/>
            <person name="Sungthong R."/>
        </authorList>
    </citation>
    <scope>NUCLEOTIDE SEQUENCE [LARGE SCALE GENOMIC DNA]</scope>
    <source>
        <strain evidence="1 2">DSM 40032</strain>
    </source>
</reference>